<dbReference type="InterPro" id="IPR005829">
    <property type="entry name" value="Sugar_transporter_CS"/>
</dbReference>
<dbReference type="PROSITE" id="PS50850">
    <property type="entry name" value="MFS"/>
    <property type="match status" value="1"/>
</dbReference>
<evidence type="ECO:0000313" key="10">
    <source>
        <dbReference type="Proteomes" id="UP000674938"/>
    </source>
</evidence>
<evidence type="ECO:0000256" key="1">
    <source>
        <dbReference type="ARBA" id="ARBA00004651"/>
    </source>
</evidence>
<dbReference type="PROSITE" id="PS00216">
    <property type="entry name" value="SUGAR_TRANSPORT_1"/>
    <property type="match status" value="1"/>
</dbReference>
<evidence type="ECO:0000256" key="5">
    <source>
        <dbReference type="ARBA" id="ARBA00022989"/>
    </source>
</evidence>
<dbReference type="InterPro" id="IPR020846">
    <property type="entry name" value="MFS_dom"/>
</dbReference>
<evidence type="ECO:0000259" key="8">
    <source>
        <dbReference type="PROSITE" id="PS50850"/>
    </source>
</evidence>
<feature type="transmembrane region" description="Helical" evidence="7">
    <location>
        <begin position="307"/>
        <end position="331"/>
    </location>
</feature>
<dbReference type="PANTHER" id="PTHR23514">
    <property type="entry name" value="BYPASS OF STOP CODON PROTEIN 6"/>
    <property type="match status" value="1"/>
</dbReference>
<feature type="transmembrane region" description="Helical" evidence="7">
    <location>
        <begin position="50"/>
        <end position="68"/>
    </location>
</feature>
<sequence length="406" mass="44815">MRIAKNKYTSLIGSMYTNFIFQGMAAIILAQNLPALMSSWNASLQEVTLVMSGIGLGRIVILYFAGYFSDKFGRKKTVQIGIISYFVFFLGMLISQNYLHGLFFSLFGGFSNAFLDTSTYPTLVEAFPSEKDNCSLSVLNKAFISIGQFILPFFTRWLLTNQLYFGWVFIGCALCLAINLVYLSRKEFPPLINTKEVLVERETIQGQHKPNFKIEGIALLVFSFTSVSTFNIFILWIPKFAESLKLVSQADSLIFVSVYSLGSFVSVFVTSLLVKRGVSSTLILITGSLVSLILLIGMTVFPSVPMFLVASAGVGVFAAGGIWQIGLAILLDLFPQRKGKTTSYYSLATSVSVMITPYVTGLLGATNTANIFWYNIILTAVAVLAALVVNYRYKKIMAPSFVMETT</sequence>
<dbReference type="Pfam" id="PF07690">
    <property type="entry name" value="MFS_1"/>
    <property type="match status" value="1"/>
</dbReference>
<dbReference type="InterPro" id="IPR036259">
    <property type="entry name" value="MFS_trans_sf"/>
</dbReference>
<organism evidence="9 10">
    <name type="scientific">Vagococcus allomyrinae</name>
    <dbReference type="NCBI Taxonomy" id="2794353"/>
    <lineage>
        <taxon>Bacteria</taxon>
        <taxon>Bacillati</taxon>
        <taxon>Bacillota</taxon>
        <taxon>Bacilli</taxon>
        <taxon>Lactobacillales</taxon>
        <taxon>Enterococcaceae</taxon>
        <taxon>Vagococcus</taxon>
    </lineage>
</organism>
<name>A0A940PC01_9ENTE</name>
<feature type="transmembrane region" description="Helical" evidence="7">
    <location>
        <begin position="217"/>
        <end position="237"/>
    </location>
</feature>
<keyword evidence="5 7" id="KW-1133">Transmembrane helix</keyword>
<comment type="caution">
    <text evidence="9">The sequence shown here is derived from an EMBL/GenBank/DDBJ whole genome shotgun (WGS) entry which is preliminary data.</text>
</comment>
<dbReference type="Gene3D" id="1.20.1250.20">
    <property type="entry name" value="MFS general substrate transporter like domains"/>
    <property type="match status" value="2"/>
</dbReference>
<keyword evidence="3" id="KW-0813">Transport</keyword>
<reference evidence="9" key="1">
    <citation type="submission" date="2020-12" db="EMBL/GenBank/DDBJ databases">
        <title>Vagococcus allomyrinae sp. nov. and Enterococcus lavae sp. nov., isolated from the larvae of Allomyrina dichotoma.</title>
        <authorList>
            <person name="Lee S.D."/>
        </authorList>
    </citation>
    <scope>NUCLEOTIDE SEQUENCE</scope>
    <source>
        <strain evidence="9">BWB3-3</strain>
    </source>
</reference>
<feature type="transmembrane region" description="Helical" evidence="7">
    <location>
        <begin position="371"/>
        <end position="393"/>
    </location>
</feature>
<comment type="similarity">
    <text evidence="2">Belongs to the major facilitator superfamily.</text>
</comment>
<dbReference type="PANTHER" id="PTHR23514:SF3">
    <property type="entry name" value="BYPASS OF STOP CODON PROTEIN 6"/>
    <property type="match status" value="1"/>
</dbReference>
<feature type="transmembrane region" description="Helical" evidence="7">
    <location>
        <begin position="281"/>
        <end position="301"/>
    </location>
</feature>
<evidence type="ECO:0000256" key="4">
    <source>
        <dbReference type="ARBA" id="ARBA00022692"/>
    </source>
</evidence>
<protein>
    <submittedName>
        <fullName evidence="9">MFS transporter</fullName>
    </submittedName>
</protein>
<feature type="domain" description="Major facilitator superfamily (MFS) profile" evidence="8">
    <location>
        <begin position="11"/>
        <end position="394"/>
    </location>
</feature>
<evidence type="ECO:0000256" key="3">
    <source>
        <dbReference type="ARBA" id="ARBA00022448"/>
    </source>
</evidence>
<keyword evidence="6 7" id="KW-0472">Membrane</keyword>
<dbReference type="InterPro" id="IPR011701">
    <property type="entry name" value="MFS"/>
</dbReference>
<dbReference type="GO" id="GO:0005886">
    <property type="term" value="C:plasma membrane"/>
    <property type="evidence" value="ECO:0007669"/>
    <property type="project" value="UniProtKB-SubCell"/>
</dbReference>
<dbReference type="InterPro" id="IPR051788">
    <property type="entry name" value="MFS_Transporter"/>
</dbReference>
<dbReference type="RefSeq" id="WP_209528175.1">
    <property type="nucleotide sequence ID" value="NZ_JAEEGA010000007.1"/>
</dbReference>
<comment type="subcellular location">
    <subcellularLocation>
        <location evidence="1">Cell membrane</location>
        <topology evidence="1">Multi-pass membrane protein</topology>
    </subcellularLocation>
</comment>
<proteinExistence type="inferred from homology"/>
<feature type="transmembrane region" description="Helical" evidence="7">
    <location>
        <begin position="80"/>
        <end position="99"/>
    </location>
</feature>
<evidence type="ECO:0000256" key="7">
    <source>
        <dbReference type="SAM" id="Phobius"/>
    </source>
</evidence>
<feature type="transmembrane region" description="Helical" evidence="7">
    <location>
        <begin position="343"/>
        <end position="365"/>
    </location>
</feature>
<dbReference type="AlphaFoldDB" id="A0A940PC01"/>
<keyword evidence="4 7" id="KW-0812">Transmembrane</keyword>
<feature type="transmembrane region" description="Helical" evidence="7">
    <location>
        <begin position="252"/>
        <end position="274"/>
    </location>
</feature>
<evidence type="ECO:0000256" key="2">
    <source>
        <dbReference type="ARBA" id="ARBA00008335"/>
    </source>
</evidence>
<feature type="transmembrane region" description="Helical" evidence="7">
    <location>
        <begin position="164"/>
        <end position="183"/>
    </location>
</feature>
<keyword evidence="10" id="KW-1185">Reference proteome</keyword>
<dbReference type="SUPFAM" id="SSF103473">
    <property type="entry name" value="MFS general substrate transporter"/>
    <property type="match status" value="1"/>
</dbReference>
<dbReference type="GO" id="GO:0022857">
    <property type="term" value="F:transmembrane transporter activity"/>
    <property type="evidence" value="ECO:0007669"/>
    <property type="project" value="InterPro"/>
</dbReference>
<dbReference type="Proteomes" id="UP000674938">
    <property type="component" value="Unassembled WGS sequence"/>
</dbReference>
<dbReference type="EMBL" id="JAEEGA010000007">
    <property type="protein sequence ID" value="MBP1041747.1"/>
    <property type="molecule type" value="Genomic_DNA"/>
</dbReference>
<gene>
    <name evidence="9" type="ORF">I6N95_12080</name>
</gene>
<accession>A0A940PC01</accession>
<evidence type="ECO:0000313" key="9">
    <source>
        <dbReference type="EMBL" id="MBP1041747.1"/>
    </source>
</evidence>
<feature type="transmembrane region" description="Helical" evidence="7">
    <location>
        <begin position="12"/>
        <end position="30"/>
    </location>
</feature>
<evidence type="ECO:0000256" key="6">
    <source>
        <dbReference type="ARBA" id="ARBA00023136"/>
    </source>
</evidence>